<reference evidence="1" key="1">
    <citation type="journal article" date="2012" name="Nat. Biotechnol.">
        <title>Draft genome sequence of pigeonpea (Cajanus cajan), an orphan legume crop of resource-poor farmers.</title>
        <authorList>
            <person name="Varshney R.K."/>
            <person name="Chen W."/>
            <person name="Li Y."/>
            <person name="Bharti A.K."/>
            <person name="Saxena R.K."/>
            <person name="Schlueter J.A."/>
            <person name="Donoghue M.T."/>
            <person name="Azam S."/>
            <person name="Fan G."/>
            <person name="Whaley A.M."/>
            <person name="Farmer A.D."/>
            <person name="Sheridan J."/>
            <person name="Iwata A."/>
            <person name="Tuteja R."/>
            <person name="Penmetsa R.V."/>
            <person name="Wu W."/>
            <person name="Upadhyaya H.D."/>
            <person name="Yang S.P."/>
            <person name="Shah T."/>
            <person name="Saxena K.B."/>
            <person name="Michael T."/>
            <person name="McCombie W.R."/>
            <person name="Yang B."/>
            <person name="Zhang G."/>
            <person name="Yang H."/>
            <person name="Wang J."/>
            <person name="Spillane C."/>
            <person name="Cook D.R."/>
            <person name="May G.D."/>
            <person name="Xu X."/>
            <person name="Jackson S.A."/>
        </authorList>
    </citation>
    <scope>NUCLEOTIDE SEQUENCE [LARGE SCALE GENOMIC DNA]</scope>
</reference>
<dbReference type="EMBL" id="KQ483761">
    <property type="protein sequence ID" value="KYP41624.1"/>
    <property type="molecule type" value="Genomic_DNA"/>
</dbReference>
<keyword evidence="2" id="KW-1185">Reference proteome</keyword>
<dbReference type="Proteomes" id="UP000075243">
    <property type="component" value="Unassembled WGS sequence"/>
</dbReference>
<dbReference type="AlphaFoldDB" id="A0A151RG87"/>
<name>A0A151RG87_CAJCA</name>
<proteinExistence type="predicted"/>
<organism evidence="1 2">
    <name type="scientific">Cajanus cajan</name>
    <name type="common">Pigeon pea</name>
    <name type="synonym">Cajanus indicus</name>
    <dbReference type="NCBI Taxonomy" id="3821"/>
    <lineage>
        <taxon>Eukaryota</taxon>
        <taxon>Viridiplantae</taxon>
        <taxon>Streptophyta</taxon>
        <taxon>Embryophyta</taxon>
        <taxon>Tracheophyta</taxon>
        <taxon>Spermatophyta</taxon>
        <taxon>Magnoliopsida</taxon>
        <taxon>eudicotyledons</taxon>
        <taxon>Gunneridae</taxon>
        <taxon>Pentapetalae</taxon>
        <taxon>rosids</taxon>
        <taxon>fabids</taxon>
        <taxon>Fabales</taxon>
        <taxon>Fabaceae</taxon>
        <taxon>Papilionoideae</taxon>
        <taxon>50 kb inversion clade</taxon>
        <taxon>NPAAA clade</taxon>
        <taxon>indigoferoid/millettioid clade</taxon>
        <taxon>Phaseoleae</taxon>
        <taxon>Cajanus</taxon>
    </lineage>
</organism>
<evidence type="ECO:0000313" key="2">
    <source>
        <dbReference type="Proteomes" id="UP000075243"/>
    </source>
</evidence>
<protein>
    <submittedName>
        <fullName evidence="1">Ribonuclease H protein At1g65750 family</fullName>
    </submittedName>
</protein>
<dbReference type="Gramene" id="C.cajan_36513.t">
    <property type="protein sequence ID" value="C.cajan_36513.t.cds1"/>
    <property type="gene ID" value="C.cajan_36513"/>
</dbReference>
<evidence type="ECO:0000313" key="1">
    <source>
        <dbReference type="EMBL" id="KYP41624.1"/>
    </source>
</evidence>
<sequence length="120" mass="13701">MQTVFFPKHLCGDIDKSSRSFIWGKDGYNQRIHALALETLCKPKHGGSVGLREARKVNLSFMMKNCWALCSQPNKLWVQVVRSKYVCGEDIISVIHKKSIASNLWRGICEVWDKVVHNIA</sequence>
<accession>A0A151RG87</accession>
<gene>
    <name evidence="1" type="ORF">KK1_037008</name>
</gene>